<protein>
    <recommendedName>
        <fullName evidence="3 6">Recombination-associated protein RdgC</fullName>
    </recommendedName>
</protein>
<organism evidence="7 8">
    <name type="scientific">Rivihabitans pingtungensis</name>
    <dbReference type="NCBI Taxonomy" id="1054498"/>
    <lineage>
        <taxon>Bacteria</taxon>
        <taxon>Pseudomonadati</taxon>
        <taxon>Pseudomonadota</taxon>
        <taxon>Betaproteobacteria</taxon>
        <taxon>Neisseriales</taxon>
        <taxon>Aquaspirillaceae</taxon>
        <taxon>Rivihabitans</taxon>
    </lineage>
</organism>
<dbReference type="GO" id="GO:0043590">
    <property type="term" value="C:bacterial nucleoid"/>
    <property type="evidence" value="ECO:0007669"/>
    <property type="project" value="TreeGrafter"/>
</dbReference>
<dbReference type="Proteomes" id="UP000247555">
    <property type="component" value="Unassembled WGS sequence"/>
</dbReference>
<dbReference type="GO" id="GO:0000018">
    <property type="term" value="P:regulation of DNA recombination"/>
    <property type="evidence" value="ECO:0007669"/>
    <property type="project" value="TreeGrafter"/>
</dbReference>
<comment type="subcellular location">
    <subcellularLocation>
        <location evidence="1 6">Cytoplasm</location>
        <location evidence="1 6">Nucleoid</location>
    </subcellularLocation>
</comment>
<dbReference type="OrthoDB" id="5290530at2"/>
<evidence type="ECO:0000256" key="3">
    <source>
        <dbReference type="ARBA" id="ARBA00022296"/>
    </source>
</evidence>
<dbReference type="HAMAP" id="MF_00194">
    <property type="entry name" value="RdgC"/>
    <property type="match status" value="1"/>
</dbReference>
<dbReference type="PANTHER" id="PTHR38103">
    <property type="entry name" value="RECOMBINATION-ASSOCIATED PROTEIN RDGC"/>
    <property type="match status" value="1"/>
</dbReference>
<dbReference type="EMBL" id="QJKI01000007">
    <property type="protein sequence ID" value="PXX79360.1"/>
    <property type="molecule type" value="Genomic_DNA"/>
</dbReference>
<dbReference type="RefSeq" id="WP_110390558.1">
    <property type="nucleotide sequence ID" value="NZ_QJKI01000007.1"/>
</dbReference>
<evidence type="ECO:0000313" key="8">
    <source>
        <dbReference type="Proteomes" id="UP000247555"/>
    </source>
</evidence>
<keyword evidence="5 6" id="KW-0233">DNA recombination</keyword>
<dbReference type="Pfam" id="PF04381">
    <property type="entry name" value="RdgC"/>
    <property type="match status" value="1"/>
</dbReference>
<dbReference type="GO" id="GO:0003690">
    <property type="term" value="F:double-stranded DNA binding"/>
    <property type="evidence" value="ECO:0007669"/>
    <property type="project" value="TreeGrafter"/>
</dbReference>
<dbReference type="AlphaFoldDB" id="A0A318KP02"/>
<reference evidence="7 8" key="1">
    <citation type="submission" date="2018-05" db="EMBL/GenBank/DDBJ databases">
        <title>Genomic Encyclopedia of Type Strains, Phase IV (KMG-IV): sequencing the most valuable type-strain genomes for metagenomic binning, comparative biology and taxonomic classification.</title>
        <authorList>
            <person name="Goeker M."/>
        </authorList>
    </citation>
    <scope>NUCLEOTIDE SEQUENCE [LARGE SCALE GENOMIC DNA]</scope>
    <source>
        <strain evidence="7 8">DSM 29661</strain>
    </source>
</reference>
<evidence type="ECO:0000256" key="6">
    <source>
        <dbReference type="HAMAP-Rule" id="MF_00194"/>
    </source>
</evidence>
<gene>
    <name evidence="6" type="primary">rdgC</name>
    <name evidence="7" type="ORF">DFR34_107120</name>
</gene>
<keyword evidence="8" id="KW-1185">Reference proteome</keyword>
<dbReference type="NCBIfam" id="NF001464">
    <property type="entry name" value="PRK00321.1-5"/>
    <property type="match status" value="1"/>
</dbReference>
<evidence type="ECO:0000313" key="7">
    <source>
        <dbReference type="EMBL" id="PXX79360.1"/>
    </source>
</evidence>
<comment type="caution">
    <text evidence="7">The sequence shown here is derived from an EMBL/GenBank/DDBJ whole genome shotgun (WGS) entry which is preliminary data.</text>
</comment>
<dbReference type="PANTHER" id="PTHR38103:SF1">
    <property type="entry name" value="RECOMBINATION-ASSOCIATED PROTEIN RDGC"/>
    <property type="match status" value="1"/>
</dbReference>
<name>A0A318KP02_9NEIS</name>
<dbReference type="GO" id="GO:0006310">
    <property type="term" value="P:DNA recombination"/>
    <property type="evidence" value="ECO:0007669"/>
    <property type="project" value="UniProtKB-UniRule"/>
</dbReference>
<evidence type="ECO:0000256" key="5">
    <source>
        <dbReference type="ARBA" id="ARBA00023172"/>
    </source>
</evidence>
<proteinExistence type="inferred from homology"/>
<evidence type="ECO:0000256" key="1">
    <source>
        <dbReference type="ARBA" id="ARBA00004453"/>
    </source>
</evidence>
<dbReference type="GO" id="GO:0005737">
    <property type="term" value="C:cytoplasm"/>
    <property type="evidence" value="ECO:0007669"/>
    <property type="project" value="UniProtKB-UniRule"/>
</dbReference>
<keyword evidence="4 6" id="KW-0963">Cytoplasm</keyword>
<comment type="function">
    <text evidence="6">May be involved in recombination.</text>
</comment>
<dbReference type="InterPro" id="IPR007476">
    <property type="entry name" value="RdgC"/>
</dbReference>
<sequence length="303" mass="33659">MWFKQLTLYRLDPQALPALDALEAALQQRLFAPCAGLDWFTQGFVPAARHQPDLMLFRQGEMALVALRRQEKVLPASVIRDLTDERVQEIEARDVRRVGKKEKQQLREQVADELLPRAFSRNLHVRAWLDLAHGWLAVDAGSAARAETLLSALRDALPPFPARLPRTRLSPATQMTAWLQGEAPPGFALDADCELKAPGEGGAVVRCSRQDLTASEVRAHLDSGKQVSKLGLIWQERIRFVLTEDLGVRRVQFLDLLQEEAEQAGDDAESLFEATFALMTGELAVLIADLIDALGGEPQDQDA</sequence>
<evidence type="ECO:0000256" key="2">
    <source>
        <dbReference type="ARBA" id="ARBA00008657"/>
    </source>
</evidence>
<evidence type="ECO:0000256" key="4">
    <source>
        <dbReference type="ARBA" id="ARBA00022490"/>
    </source>
</evidence>
<comment type="similarity">
    <text evidence="2 6">Belongs to the RdgC family.</text>
</comment>
<accession>A0A318KP02</accession>